<reference evidence="1 2" key="1">
    <citation type="journal article" date="2023" name="bioRxiv">
        <title>An intranuclear bacterial parasite of deep-sea mussels expresses apoptosis inhibitors acquired from its host.</title>
        <authorList>
            <person name="Gonzalez Porras M.A."/>
            <person name="Assie A."/>
            <person name="Tietjen M."/>
            <person name="Violette M."/>
            <person name="Kleiner M."/>
            <person name="Gruber-Vodicka H."/>
            <person name="Dubilier N."/>
            <person name="Leisch N."/>
        </authorList>
    </citation>
    <scope>NUCLEOTIDE SEQUENCE [LARGE SCALE GENOMIC DNA]</scope>
    <source>
        <strain evidence="1">IAP13</strain>
    </source>
</reference>
<organism evidence="1 2">
    <name type="scientific">Candidatus Endonucleibacter bathymodioli</name>
    <dbReference type="NCBI Taxonomy" id="539814"/>
    <lineage>
        <taxon>Bacteria</taxon>
        <taxon>Pseudomonadati</taxon>
        <taxon>Pseudomonadota</taxon>
        <taxon>Gammaproteobacteria</taxon>
        <taxon>Oceanospirillales</taxon>
        <taxon>Endozoicomonadaceae</taxon>
        <taxon>Candidatus Endonucleibacter</taxon>
    </lineage>
</organism>
<dbReference type="EMBL" id="JASXSV010000015">
    <property type="protein sequence ID" value="MDP0589495.1"/>
    <property type="molecule type" value="Genomic_DNA"/>
</dbReference>
<dbReference type="Proteomes" id="UP001178148">
    <property type="component" value="Unassembled WGS sequence"/>
</dbReference>
<proteinExistence type="predicted"/>
<evidence type="ECO:0000313" key="1">
    <source>
        <dbReference type="EMBL" id="MDP0589495.1"/>
    </source>
</evidence>
<comment type="caution">
    <text evidence="1">The sequence shown here is derived from an EMBL/GenBank/DDBJ whole genome shotgun (WGS) entry which is preliminary data.</text>
</comment>
<name>A0AA90NMJ1_9GAMM</name>
<gene>
    <name evidence="1" type="ORF">QS748_10035</name>
</gene>
<sequence>MNESDTLTGDNTRKLLECYDWTKTQLQAVHKELKEKTIALVRDQNS</sequence>
<accession>A0AA90NMJ1</accession>
<keyword evidence="2" id="KW-1185">Reference proteome</keyword>
<dbReference type="AlphaFoldDB" id="A0AA90NMJ1"/>
<evidence type="ECO:0000313" key="2">
    <source>
        <dbReference type="Proteomes" id="UP001178148"/>
    </source>
</evidence>
<protein>
    <submittedName>
        <fullName evidence="1">Uncharacterized protein</fullName>
    </submittedName>
</protein>